<reference evidence="2 3" key="1">
    <citation type="submission" date="2023-04" db="EMBL/GenBank/DDBJ databases">
        <title>Forest soil microbial communities from Buena Vista Peninsula, Colon Province, Panama.</title>
        <authorList>
            <person name="Bouskill N."/>
        </authorList>
    </citation>
    <scope>NUCLEOTIDE SEQUENCE [LARGE SCALE GENOMIC DNA]</scope>
    <source>
        <strain evidence="2 3">GGS1</strain>
    </source>
</reference>
<keyword evidence="1" id="KW-0732">Signal</keyword>
<keyword evidence="3" id="KW-1185">Reference proteome</keyword>
<evidence type="ECO:0008006" key="4">
    <source>
        <dbReference type="Google" id="ProtNLM"/>
    </source>
</evidence>
<evidence type="ECO:0000313" key="3">
    <source>
        <dbReference type="Proteomes" id="UP001160499"/>
    </source>
</evidence>
<dbReference type="RefSeq" id="WP_280882535.1">
    <property type="nucleotide sequence ID" value="NZ_JARXVH010000026.1"/>
</dbReference>
<feature type="signal peptide" evidence="1">
    <location>
        <begin position="1"/>
        <end position="34"/>
    </location>
</feature>
<name>A0ABT6LZW3_9ACTN</name>
<gene>
    <name evidence="2" type="ORF">M2283_009206</name>
</gene>
<proteinExistence type="predicted"/>
<feature type="chain" id="PRO_5046743839" description="Peptidase inhibitor family I36" evidence="1">
    <location>
        <begin position="35"/>
        <end position="201"/>
    </location>
</feature>
<evidence type="ECO:0000256" key="1">
    <source>
        <dbReference type="SAM" id="SignalP"/>
    </source>
</evidence>
<evidence type="ECO:0000313" key="2">
    <source>
        <dbReference type="EMBL" id="MDH6221859.1"/>
    </source>
</evidence>
<dbReference type="EMBL" id="JARXVH010000026">
    <property type="protein sequence ID" value="MDH6221859.1"/>
    <property type="molecule type" value="Genomic_DNA"/>
</dbReference>
<organism evidence="2 3">
    <name type="scientific">Streptomyces pseudovenezuelae</name>
    <dbReference type="NCBI Taxonomy" id="67350"/>
    <lineage>
        <taxon>Bacteria</taxon>
        <taxon>Bacillati</taxon>
        <taxon>Actinomycetota</taxon>
        <taxon>Actinomycetes</taxon>
        <taxon>Kitasatosporales</taxon>
        <taxon>Streptomycetaceae</taxon>
        <taxon>Streptomyces</taxon>
        <taxon>Streptomyces aurantiacus group</taxon>
    </lineage>
</organism>
<comment type="caution">
    <text evidence="2">The sequence shown here is derived from an EMBL/GenBank/DDBJ whole genome shotgun (WGS) entry which is preliminary data.</text>
</comment>
<protein>
    <recommendedName>
        <fullName evidence="4">Peptidase inhibitor family I36</fullName>
    </recommendedName>
</protein>
<dbReference type="Proteomes" id="UP001160499">
    <property type="component" value="Unassembled WGS sequence"/>
</dbReference>
<accession>A0ABT6LZW3</accession>
<sequence length="201" mass="21659">MTKYRVLAGGRRWRLFVALTGTLLAVMATTTASASTSTELSQDFAAQARAIHLSGAQTVALNTEVERIQAKMGGTRVNLNTIALGGRNSVHVAVPGEAKPRDLSSVLGAGAAAYDPCSGGADYGWFCAYDETNFRGGYIEMYDCADYYMPWGVTGSWDNNQTTGTRARMYDGNGNLGYTTPGAHSSDDVAPWAWVYWIRNC</sequence>